<feature type="transmembrane region" description="Helical" evidence="1">
    <location>
        <begin position="64"/>
        <end position="84"/>
    </location>
</feature>
<feature type="transmembrane region" description="Helical" evidence="1">
    <location>
        <begin position="155"/>
        <end position="181"/>
    </location>
</feature>
<protein>
    <submittedName>
        <fullName evidence="2">Uncharacterized protein</fullName>
    </submittedName>
</protein>
<keyword evidence="1" id="KW-0472">Membrane</keyword>
<dbReference type="AlphaFoldDB" id="A0A7S9A2A9"/>
<evidence type="ECO:0000313" key="2">
    <source>
        <dbReference type="EMBL" id="QPF23607.1"/>
    </source>
</evidence>
<reference evidence="2" key="1">
    <citation type="journal article" name="Sci. Rep.">
        <title>Comparative mitochondrial genome analysis reveals intron dynamics and gene rearrangements in two Trametes species.</title>
        <authorList>
            <person name="Chen C."/>
            <person name="Li Q."/>
            <person name="Fu R."/>
            <person name="Wang J."/>
            <person name="Deng G."/>
            <person name="Chen X."/>
            <person name="Lu D."/>
        </authorList>
    </citation>
    <scope>NUCLEOTIDE SEQUENCE</scope>
</reference>
<dbReference type="GeneID" id="63652954"/>
<keyword evidence="2" id="KW-0496">Mitochondrion</keyword>
<name>A0A7S9A2A9_TRAVE</name>
<dbReference type="EMBL" id="MT479165">
    <property type="protein sequence ID" value="QPF23607.1"/>
    <property type="molecule type" value="Genomic_DNA"/>
</dbReference>
<organism evidence="2">
    <name type="scientific">Trametes versicolor</name>
    <name type="common">White-rot fungus</name>
    <name type="synonym">Coriolus versicolor</name>
    <dbReference type="NCBI Taxonomy" id="5325"/>
    <lineage>
        <taxon>Eukaryota</taxon>
        <taxon>Fungi</taxon>
        <taxon>Dikarya</taxon>
        <taxon>Basidiomycota</taxon>
        <taxon>Agaricomycotina</taxon>
        <taxon>Agaricomycetes</taxon>
        <taxon>Polyporales</taxon>
        <taxon>Polyporaceae</taxon>
        <taxon>Trametes</taxon>
    </lineage>
</organism>
<keyword evidence="1" id="KW-1133">Transmembrane helix</keyword>
<proteinExistence type="predicted"/>
<geneLocation type="mitochondrion" evidence="2"/>
<gene>
    <name evidence="2" type="primary">orf239</name>
</gene>
<evidence type="ECO:0000256" key="1">
    <source>
        <dbReference type="SAM" id="Phobius"/>
    </source>
</evidence>
<feature type="transmembrane region" description="Helical" evidence="1">
    <location>
        <begin position="123"/>
        <end position="143"/>
    </location>
</feature>
<feature type="transmembrane region" description="Helical" evidence="1">
    <location>
        <begin position="221"/>
        <end position="238"/>
    </location>
</feature>
<keyword evidence="1" id="KW-0812">Transmembrane</keyword>
<dbReference type="RefSeq" id="YP_010044366.1">
    <property type="nucleotide sequence ID" value="NC_054271.1"/>
</dbReference>
<sequence length="239" mass="27794">MRKIKKKNKKKWMFKFTWLGVGDSNSRSFIYSSVVKVYARTCFPSNTHFTPEQLLKRSKNIRSFMIFAAVPISLSIYTASTLVYRELVTYKIKDILLSGSDSEIGSSLGSSMVPFLFNKTPNWIFLILLLIMVLVYLNPNNLLLSVLNFLSIKNVLIFFLVCQVILIIYYLTSWLILTLLINNQFKLPNELPAKLKSEIKKLNDLSLKTKIFTRDLYKKNIVIYIFTFLFVLINVIFIL</sequence>
<accession>A0A7S9A2A9</accession>